<proteinExistence type="predicted"/>
<evidence type="ECO:0000313" key="2">
    <source>
        <dbReference type="Proteomes" id="UP000054007"/>
    </source>
</evidence>
<evidence type="ECO:0000313" key="1">
    <source>
        <dbReference type="EMBL" id="KIY72429.1"/>
    </source>
</evidence>
<sequence length="513" mass="57914">MVTELPSELWLVISGYLSDEEIKPLAAVNRVFFNISLDIRYREITIGDMDSATVRLLKRLQDPATASRVHRLNIVGHVRSERASNDFPSGVSAFRGRVAVAMQALQHSLLSPLPMAISHRPVGPVRISPEDATALLVTVLPLLHRLECFMIDFWHCPSGFYIHPVLSNSWPSFGSHLTTLFLTGHLSTLETVIDTQPSLPNLLELIIQLTDPFLLTVDDNVATLNNYVVPFINSLAPTLRTFMVWSWASLDLSSVFVQLRQFPHLTKFRLRTAFNKSFVSDPSGLSRFIRAHSQTLEELQLWVTCSGAMLDTSVDQPLSRWLHDLANDTPSFPALKDLHIHPSRQVLGFDAFLSMVSKSDILENLIIRDVYFNEEQIRSLLGVLAPDAPNVTLHSLRLNTTSFKGGLFEAMAEKLPELKSLSMHIGDLSTEQETIEQMLQGRKLAHWHLYNVGLWRSGGKVDEDSMRAVQRCIPSVKSFWGMGHTNFELKEEPALRQRVRRSVEIENHNFANI</sequence>
<accession>A0A0D7BQI0</accession>
<dbReference type="SUPFAM" id="SSF52047">
    <property type="entry name" value="RNI-like"/>
    <property type="match status" value="1"/>
</dbReference>
<dbReference type="AlphaFoldDB" id="A0A0D7BQI0"/>
<keyword evidence="2" id="KW-1185">Reference proteome</keyword>
<dbReference type="OrthoDB" id="3071584at2759"/>
<dbReference type="EMBL" id="KN880444">
    <property type="protein sequence ID" value="KIY72429.1"/>
    <property type="molecule type" value="Genomic_DNA"/>
</dbReference>
<dbReference type="Gene3D" id="3.80.10.10">
    <property type="entry name" value="Ribonuclease Inhibitor"/>
    <property type="match status" value="1"/>
</dbReference>
<organism evidence="1 2">
    <name type="scientific">Cylindrobasidium torrendii FP15055 ss-10</name>
    <dbReference type="NCBI Taxonomy" id="1314674"/>
    <lineage>
        <taxon>Eukaryota</taxon>
        <taxon>Fungi</taxon>
        <taxon>Dikarya</taxon>
        <taxon>Basidiomycota</taxon>
        <taxon>Agaricomycotina</taxon>
        <taxon>Agaricomycetes</taxon>
        <taxon>Agaricomycetidae</taxon>
        <taxon>Agaricales</taxon>
        <taxon>Marasmiineae</taxon>
        <taxon>Physalacriaceae</taxon>
        <taxon>Cylindrobasidium</taxon>
    </lineage>
</organism>
<protein>
    <recommendedName>
        <fullName evidence="3">F-box domain-containing protein</fullName>
    </recommendedName>
</protein>
<dbReference type="InterPro" id="IPR032675">
    <property type="entry name" value="LRR_dom_sf"/>
</dbReference>
<evidence type="ECO:0008006" key="3">
    <source>
        <dbReference type="Google" id="ProtNLM"/>
    </source>
</evidence>
<dbReference type="Proteomes" id="UP000054007">
    <property type="component" value="Unassembled WGS sequence"/>
</dbReference>
<gene>
    <name evidence="1" type="ORF">CYLTODRAFT_486450</name>
</gene>
<name>A0A0D7BQI0_9AGAR</name>
<reference evidence="1 2" key="1">
    <citation type="journal article" date="2015" name="Fungal Genet. Biol.">
        <title>Evolution of novel wood decay mechanisms in Agaricales revealed by the genome sequences of Fistulina hepatica and Cylindrobasidium torrendii.</title>
        <authorList>
            <person name="Floudas D."/>
            <person name="Held B.W."/>
            <person name="Riley R."/>
            <person name="Nagy L.G."/>
            <person name="Koehler G."/>
            <person name="Ransdell A.S."/>
            <person name="Younus H."/>
            <person name="Chow J."/>
            <person name="Chiniquy J."/>
            <person name="Lipzen A."/>
            <person name="Tritt A."/>
            <person name="Sun H."/>
            <person name="Haridas S."/>
            <person name="LaButti K."/>
            <person name="Ohm R.A."/>
            <person name="Kues U."/>
            <person name="Blanchette R.A."/>
            <person name="Grigoriev I.V."/>
            <person name="Minto R.E."/>
            <person name="Hibbett D.S."/>
        </authorList>
    </citation>
    <scope>NUCLEOTIDE SEQUENCE [LARGE SCALE GENOMIC DNA]</scope>
    <source>
        <strain evidence="1 2">FP15055 ss-10</strain>
    </source>
</reference>